<keyword evidence="4 9" id="KW-0378">Hydrolase</keyword>
<dbReference type="SUPFAM" id="SSF51445">
    <property type="entry name" value="(Trans)glycosidases"/>
    <property type="match status" value="1"/>
</dbReference>
<gene>
    <name evidence="11" type="primary">MYRO1_5</name>
    <name evidence="11" type="ORF">B7P43_G14162</name>
</gene>
<dbReference type="STRING" id="105785.A0A2J7QAY2"/>
<dbReference type="Pfam" id="PF00232">
    <property type="entry name" value="Glyco_hydro_1"/>
    <property type="match status" value="1"/>
</dbReference>
<evidence type="ECO:0000256" key="8">
    <source>
        <dbReference type="RuleBase" id="RU003690"/>
    </source>
</evidence>
<accession>A0A2J7QAY2</accession>
<dbReference type="Proteomes" id="UP000235965">
    <property type="component" value="Unassembled WGS sequence"/>
</dbReference>
<evidence type="ECO:0000256" key="4">
    <source>
        <dbReference type="ARBA" id="ARBA00022801"/>
    </source>
</evidence>
<dbReference type="PRINTS" id="PR00131">
    <property type="entry name" value="GLHYDRLASE1"/>
</dbReference>
<proteinExistence type="inferred from homology"/>
<dbReference type="GO" id="GO:0008422">
    <property type="term" value="F:beta-glucosidase activity"/>
    <property type="evidence" value="ECO:0007669"/>
    <property type="project" value="TreeGrafter"/>
</dbReference>
<keyword evidence="6 9" id="KW-0326">Glycosidase</keyword>
<dbReference type="InParanoid" id="A0A2J7QAY2"/>
<dbReference type="PANTHER" id="PTHR10353">
    <property type="entry name" value="GLYCOSYL HYDROLASE"/>
    <property type="match status" value="1"/>
</dbReference>
<dbReference type="OrthoDB" id="65569at2759"/>
<evidence type="ECO:0000256" key="9">
    <source>
        <dbReference type="RuleBase" id="RU004468"/>
    </source>
</evidence>
<dbReference type="InterPro" id="IPR018120">
    <property type="entry name" value="Glyco_hydro_1_AS"/>
</dbReference>
<evidence type="ECO:0000256" key="1">
    <source>
        <dbReference type="ARBA" id="ARBA00010838"/>
    </source>
</evidence>
<evidence type="ECO:0000313" key="12">
    <source>
        <dbReference type="Proteomes" id="UP000235965"/>
    </source>
</evidence>
<feature type="chain" id="PRO_5014458566" description="beta-glucosidase" evidence="10">
    <location>
        <begin position="21"/>
        <end position="508"/>
    </location>
</feature>
<dbReference type="InterPro" id="IPR033132">
    <property type="entry name" value="GH_1_N_CS"/>
</dbReference>
<name>A0A2J7QAY2_9NEOP</name>
<dbReference type="EC" id="3.2.1.21" evidence="3"/>
<dbReference type="PROSITE" id="PS00572">
    <property type="entry name" value="GLYCOSYL_HYDROL_F1_1"/>
    <property type="match status" value="1"/>
</dbReference>
<dbReference type="InterPro" id="IPR001360">
    <property type="entry name" value="Glyco_hydro_1"/>
</dbReference>
<dbReference type="PROSITE" id="PS00653">
    <property type="entry name" value="GLYCOSYL_HYDROL_F1_2"/>
    <property type="match status" value="1"/>
</dbReference>
<comment type="caution">
    <text evidence="11">The sequence shown here is derived from an EMBL/GenBank/DDBJ whole genome shotgun (WGS) entry which is preliminary data.</text>
</comment>
<keyword evidence="10" id="KW-0732">Signal</keyword>
<protein>
    <recommendedName>
        <fullName evidence="3">beta-glucosidase</fullName>
        <ecNumber evidence="3">3.2.1.21</ecNumber>
    </recommendedName>
</protein>
<dbReference type="InterPro" id="IPR017853">
    <property type="entry name" value="GH"/>
</dbReference>
<evidence type="ECO:0000256" key="7">
    <source>
        <dbReference type="PROSITE-ProRule" id="PRU10055"/>
    </source>
</evidence>
<dbReference type="AlphaFoldDB" id="A0A2J7QAY2"/>
<organism evidence="11 12">
    <name type="scientific">Cryptotermes secundus</name>
    <dbReference type="NCBI Taxonomy" id="105785"/>
    <lineage>
        <taxon>Eukaryota</taxon>
        <taxon>Metazoa</taxon>
        <taxon>Ecdysozoa</taxon>
        <taxon>Arthropoda</taxon>
        <taxon>Hexapoda</taxon>
        <taxon>Insecta</taxon>
        <taxon>Pterygota</taxon>
        <taxon>Neoptera</taxon>
        <taxon>Polyneoptera</taxon>
        <taxon>Dictyoptera</taxon>
        <taxon>Blattodea</taxon>
        <taxon>Blattoidea</taxon>
        <taxon>Termitoidae</taxon>
        <taxon>Kalotermitidae</taxon>
        <taxon>Cryptotermitinae</taxon>
        <taxon>Cryptotermes</taxon>
    </lineage>
</organism>
<feature type="active site" description="Nucleophile" evidence="7">
    <location>
        <position position="401"/>
    </location>
</feature>
<comment type="similarity">
    <text evidence="1 8">Belongs to the glycosyl hydrolase 1 family.</text>
</comment>
<dbReference type="Gene3D" id="3.20.20.80">
    <property type="entry name" value="Glycosidases"/>
    <property type="match status" value="1"/>
</dbReference>
<evidence type="ECO:0000256" key="5">
    <source>
        <dbReference type="ARBA" id="ARBA00023180"/>
    </source>
</evidence>
<dbReference type="EMBL" id="NEVH01016310">
    <property type="protein sequence ID" value="PNF25729.1"/>
    <property type="molecule type" value="Genomic_DNA"/>
</dbReference>
<reference evidence="11 12" key="1">
    <citation type="submission" date="2017-12" db="EMBL/GenBank/DDBJ databases">
        <title>Hemimetabolous genomes reveal molecular basis of termite eusociality.</title>
        <authorList>
            <person name="Harrison M.C."/>
            <person name="Jongepier E."/>
            <person name="Robertson H.M."/>
            <person name="Arning N."/>
            <person name="Bitard-Feildel T."/>
            <person name="Chao H."/>
            <person name="Childers C.P."/>
            <person name="Dinh H."/>
            <person name="Doddapaneni H."/>
            <person name="Dugan S."/>
            <person name="Gowin J."/>
            <person name="Greiner C."/>
            <person name="Han Y."/>
            <person name="Hu H."/>
            <person name="Hughes D.S.T."/>
            <person name="Huylmans A.-K."/>
            <person name="Kemena C."/>
            <person name="Kremer L.P.M."/>
            <person name="Lee S.L."/>
            <person name="Lopez-Ezquerra A."/>
            <person name="Mallet L."/>
            <person name="Monroy-Kuhn J.M."/>
            <person name="Moser A."/>
            <person name="Murali S.C."/>
            <person name="Muzny D.M."/>
            <person name="Otani S."/>
            <person name="Piulachs M.-D."/>
            <person name="Poelchau M."/>
            <person name="Qu J."/>
            <person name="Schaub F."/>
            <person name="Wada-Katsumata A."/>
            <person name="Worley K.C."/>
            <person name="Xie Q."/>
            <person name="Ylla G."/>
            <person name="Poulsen M."/>
            <person name="Gibbs R.A."/>
            <person name="Schal C."/>
            <person name="Richards S."/>
            <person name="Belles X."/>
            <person name="Korb J."/>
            <person name="Bornberg-Bauer E."/>
        </authorList>
    </citation>
    <scope>NUCLEOTIDE SEQUENCE [LARGE SCALE GENOMIC DNA]</scope>
    <source>
        <tissue evidence="11">Whole body</tissue>
    </source>
</reference>
<comment type="subunit">
    <text evidence="2">Homodimer.</text>
</comment>
<evidence type="ECO:0000256" key="3">
    <source>
        <dbReference type="ARBA" id="ARBA00012744"/>
    </source>
</evidence>
<dbReference type="GO" id="GO:0005975">
    <property type="term" value="P:carbohydrate metabolic process"/>
    <property type="evidence" value="ECO:0007669"/>
    <property type="project" value="InterPro"/>
</dbReference>
<feature type="signal peptide" evidence="10">
    <location>
        <begin position="1"/>
        <end position="20"/>
    </location>
</feature>
<evidence type="ECO:0000256" key="6">
    <source>
        <dbReference type="ARBA" id="ARBA00023295"/>
    </source>
</evidence>
<keyword evidence="12" id="KW-1185">Reference proteome</keyword>
<dbReference type="PANTHER" id="PTHR10353:SF36">
    <property type="entry name" value="LP05116P"/>
    <property type="match status" value="1"/>
</dbReference>
<sequence>MEPHMRLPLAILYLVLIVSAQKNRTFTFPQGFLFGAGTSAYQTEGAHDVDGKGQSIWDTHTHEHPDRIADGSNGDDAAKSYYKYKEDIEAVKEMGMQIYRFSISWPRIMPLGLPNIINQKGIDHYNSVINEVLSNNLIPMATIYHWDLPQHLQDLGGFANDDIIIYYEAYAKVIFENFGDRVKWWCTINEPYYQAFGYEGTLFAPGLNSTGIGGYLAAHNMIKAHARVYHLYEKQYRSKQKGRISLNMPIDWPAPRDKTSTQDQEAAKIELEFSLGWFAHPIYSKEGDYPQVMKDRISNFSLAAGFPFSRLPSFTSAEVEYIRGTADYFALNQYGSKHVAKGEQGPDPSFDRDSGVVMTGNKKWPSSRTSKWETITPKGLRDIIAWIRKEYGEEWEILITENGFADGGQLNDTLRVGYLATYMTDMLKAIYIDKCKVIGYIVWSLIDSFEWMSGYTSTFGLYQVDFKDPERKRTPKQSAYFMANITKTREIPSFYAIVTNKLDKLEGL</sequence>
<evidence type="ECO:0000313" key="11">
    <source>
        <dbReference type="EMBL" id="PNF25729.1"/>
    </source>
</evidence>
<evidence type="ECO:0000256" key="2">
    <source>
        <dbReference type="ARBA" id="ARBA00011738"/>
    </source>
</evidence>
<dbReference type="FunFam" id="3.20.20.80:FF:000013">
    <property type="entry name" value="lactase-phlorizin hydrolase"/>
    <property type="match status" value="1"/>
</dbReference>
<evidence type="ECO:0000256" key="10">
    <source>
        <dbReference type="SAM" id="SignalP"/>
    </source>
</evidence>
<keyword evidence="5" id="KW-0325">Glycoprotein</keyword>